<organism evidence="2 3">
    <name type="scientific">Colletotrichum fioriniae PJ7</name>
    <dbReference type="NCBI Taxonomy" id="1445577"/>
    <lineage>
        <taxon>Eukaryota</taxon>
        <taxon>Fungi</taxon>
        <taxon>Dikarya</taxon>
        <taxon>Ascomycota</taxon>
        <taxon>Pezizomycotina</taxon>
        <taxon>Sordariomycetes</taxon>
        <taxon>Hypocreomycetidae</taxon>
        <taxon>Glomerellales</taxon>
        <taxon>Glomerellaceae</taxon>
        <taxon>Colletotrichum</taxon>
        <taxon>Colletotrichum acutatum species complex</taxon>
    </lineage>
</organism>
<accession>A0A010Q998</accession>
<dbReference type="HOGENOM" id="CLU_023620_6_0_1"/>
<sequence length="433" mass="46576">MEYNSSFVLKDVSIFTGHEIINKGYVHVKNGIITQVGVGGFPGDAQDGLPIISRPGDTVIPGLIDAHIHALGGDINSVEQSLRFGVTTICDMHNEPSDNAKLRELASVSANKSIYADFKCAGLGAVIEGGWPIPVIRRVFADNPCGDHIVDQIVSTWPILRKPEDAEPFVKQQVEENGASYIKMFHEIGDTLGMDLPRPPMDIQEAVVAAAHKYGVATTGHAFSYAGAMDLLRAGADGLSHMFLDKPPSDDYIQIMLDNKAHCNPTLGQCASQTAEGQDFQKSFFEDPFAQRMLIHKTAGEPMGMAAKQKPTSSVLNAYANTKALYEAGVPLVLGTDAAGGSVGLPYGLGMHMEMRVLIKEVGMSPLDVLKSATSITAERLKFHDRGSIESGRKADLVLVEGDILKALSWSNGRCLPIKAVWRDGVLSSSFTV</sequence>
<feature type="domain" description="Amidohydrolase-related" evidence="1">
    <location>
        <begin position="58"/>
        <end position="409"/>
    </location>
</feature>
<evidence type="ECO:0000259" key="1">
    <source>
        <dbReference type="Pfam" id="PF01979"/>
    </source>
</evidence>
<reference evidence="2 3" key="1">
    <citation type="submission" date="2014-02" db="EMBL/GenBank/DDBJ databases">
        <title>The genome sequence of Colletotrichum fioriniae PJ7.</title>
        <authorList>
            <person name="Baroncelli R."/>
            <person name="Thon M.R."/>
        </authorList>
    </citation>
    <scope>NUCLEOTIDE SEQUENCE [LARGE SCALE GENOMIC DNA]</scope>
    <source>
        <strain evidence="2 3">PJ7</strain>
    </source>
</reference>
<dbReference type="AlphaFoldDB" id="A0A010Q998"/>
<keyword evidence="3" id="KW-1185">Reference proteome</keyword>
<dbReference type="GO" id="GO:0016810">
    <property type="term" value="F:hydrolase activity, acting on carbon-nitrogen (but not peptide) bonds"/>
    <property type="evidence" value="ECO:0007669"/>
    <property type="project" value="InterPro"/>
</dbReference>
<proteinExistence type="predicted"/>
<dbReference type="InterPro" id="IPR011059">
    <property type="entry name" value="Metal-dep_hydrolase_composite"/>
</dbReference>
<dbReference type="InterPro" id="IPR006680">
    <property type="entry name" value="Amidohydro-rel"/>
</dbReference>
<dbReference type="KEGG" id="cfj:CFIO01_09788"/>
<gene>
    <name evidence="2" type="ORF">CFIO01_09788</name>
</gene>
<dbReference type="SUPFAM" id="SSF51556">
    <property type="entry name" value="Metallo-dependent hydrolases"/>
    <property type="match status" value="1"/>
</dbReference>
<protein>
    <recommendedName>
        <fullName evidence="1">Amidohydrolase-related domain-containing protein</fullName>
    </recommendedName>
</protein>
<dbReference type="PANTHER" id="PTHR43135:SF3">
    <property type="entry name" value="ALPHA-D-RIBOSE 1-METHYLPHOSPHONATE 5-TRIPHOSPHATE DIPHOSPHATASE"/>
    <property type="match status" value="1"/>
</dbReference>
<dbReference type="Gene3D" id="1.20.58.520">
    <property type="entry name" value="Amidohydrolase"/>
    <property type="match status" value="1"/>
</dbReference>
<dbReference type="Proteomes" id="UP000020467">
    <property type="component" value="Unassembled WGS sequence"/>
</dbReference>
<dbReference type="PANTHER" id="PTHR43135">
    <property type="entry name" value="ALPHA-D-RIBOSE 1-METHYLPHOSPHONATE 5-TRIPHOSPHATE DIPHOSPHATASE"/>
    <property type="match status" value="1"/>
</dbReference>
<dbReference type="Gene3D" id="3.40.50.10910">
    <property type="entry name" value="Amidohydrolase"/>
    <property type="match status" value="1"/>
</dbReference>
<name>A0A010Q998_9PEZI</name>
<dbReference type="OrthoDB" id="194468at2759"/>
<dbReference type="Gene3D" id="2.30.40.10">
    <property type="entry name" value="Urease, subunit C, domain 1"/>
    <property type="match status" value="1"/>
</dbReference>
<dbReference type="eggNOG" id="ENOG502QV1J">
    <property type="taxonomic scope" value="Eukaryota"/>
</dbReference>
<evidence type="ECO:0000313" key="3">
    <source>
        <dbReference type="Proteomes" id="UP000020467"/>
    </source>
</evidence>
<dbReference type="Pfam" id="PF01979">
    <property type="entry name" value="Amidohydro_1"/>
    <property type="match status" value="1"/>
</dbReference>
<dbReference type="EMBL" id="JARH01000845">
    <property type="protein sequence ID" value="EXF76422.1"/>
    <property type="molecule type" value="Genomic_DNA"/>
</dbReference>
<dbReference type="Gene3D" id="3.30.110.90">
    <property type="entry name" value="Amidohydrolase"/>
    <property type="match status" value="1"/>
</dbReference>
<dbReference type="STRING" id="1445577.A0A010Q998"/>
<dbReference type="SUPFAM" id="SSF51338">
    <property type="entry name" value="Composite domain of metallo-dependent hydrolases"/>
    <property type="match status" value="1"/>
</dbReference>
<comment type="caution">
    <text evidence="2">The sequence shown here is derived from an EMBL/GenBank/DDBJ whole genome shotgun (WGS) entry which is preliminary data.</text>
</comment>
<dbReference type="InterPro" id="IPR051781">
    <property type="entry name" value="Metallo-dep_Hydrolase"/>
</dbReference>
<evidence type="ECO:0000313" key="2">
    <source>
        <dbReference type="EMBL" id="EXF76422.1"/>
    </source>
</evidence>
<dbReference type="InterPro" id="IPR032466">
    <property type="entry name" value="Metal_Hydrolase"/>
</dbReference>